<dbReference type="Proteomes" id="UP000319769">
    <property type="component" value="Unassembled WGS sequence"/>
</dbReference>
<reference evidence="1" key="1">
    <citation type="submission" date="2019-09" db="EMBL/GenBank/DDBJ databases">
        <authorList>
            <person name="Teo W.F.A."/>
            <person name="Duangmal K."/>
        </authorList>
    </citation>
    <scope>NUCLEOTIDE SEQUENCE [LARGE SCALE GENOMIC DNA]</scope>
    <source>
        <strain evidence="1">K81G1</strain>
    </source>
</reference>
<dbReference type="RefSeq" id="WP_144748981.1">
    <property type="nucleotide sequence ID" value="NZ_VMNW02000008.1"/>
</dbReference>
<organism evidence="1 2">
    <name type="scientific">Amycolatopsis acidicola</name>
    <dbReference type="NCBI Taxonomy" id="2596893"/>
    <lineage>
        <taxon>Bacteria</taxon>
        <taxon>Bacillati</taxon>
        <taxon>Actinomycetota</taxon>
        <taxon>Actinomycetes</taxon>
        <taxon>Pseudonocardiales</taxon>
        <taxon>Pseudonocardiaceae</taxon>
        <taxon>Amycolatopsis</taxon>
    </lineage>
</organism>
<evidence type="ECO:0008006" key="3">
    <source>
        <dbReference type="Google" id="ProtNLM"/>
    </source>
</evidence>
<keyword evidence="2" id="KW-1185">Reference proteome</keyword>
<accession>A0A5N0VD49</accession>
<gene>
    <name evidence="1" type="ORF">FPZ12_008125</name>
</gene>
<name>A0A5N0VD49_9PSEU</name>
<proteinExistence type="predicted"/>
<dbReference type="AlphaFoldDB" id="A0A5N0VD49"/>
<comment type="caution">
    <text evidence="1">The sequence shown here is derived from an EMBL/GenBank/DDBJ whole genome shotgun (WGS) entry which is preliminary data.</text>
</comment>
<evidence type="ECO:0000313" key="1">
    <source>
        <dbReference type="EMBL" id="KAA9163985.1"/>
    </source>
</evidence>
<dbReference type="OrthoDB" id="3393373at2"/>
<dbReference type="EMBL" id="VMNW02000008">
    <property type="protein sequence ID" value="KAA9163985.1"/>
    <property type="molecule type" value="Genomic_DNA"/>
</dbReference>
<sequence length="104" mass="11148">MVDIKAAVSALRSDADTWDGAGKDLEAPEQAIGSLGLTPYDVSIYGVDKGIDKTYASAQSALENMMRQAAQNFHDLAGALRHAADLYDQTEADHLQRIQRAAGN</sequence>
<protein>
    <recommendedName>
        <fullName evidence="3">ESX-1 secretion-associated protein</fullName>
    </recommendedName>
</protein>
<evidence type="ECO:0000313" key="2">
    <source>
        <dbReference type="Proteomes" id="UP000319769"/>
    </source>
</evidence>